<dbReference type="UniPathway" id="UPA00219"/>
<dbReference type="GO" id="GO:0006508">
    <property type="term" value="P:proteolysis"/>
    <property type="evidence" value="ECO:0007669"/>
    <property type="project" value="UniProtKB-KW"/>
</dbReference>
<keyword evidence="4 17" id="KW-0121">Carboxypeptidase</keyword>
<keyword evidence="18" id="KW-1185">Reference proteome</keyword>
<dbReference type="Proteomes" id="UP000015346">
    <property type="component" value="Unassembled WGS sequence"/>
</dbReference>
<dbReference type="GO" id="GO:0009252">
    <property type="term" value="P:peptidoglycan biosynthetic process"/>
    <property type="evidence" value="ECO:0007669"/>
    <property type="project" value="UniProtKB-UniPathway"/>
</dbReference>
<feature type="chain" id="PRO_5004556228" description="serine-type D-Ala-D-Ala carboxypeptidase" evidence="15">
    <location>
        <begin position="20"/>
        <end position="407"/>
    </location>
</feature>
<dbReference type="SMART" id="SM00936">
    <property type="entry name" value="PBP5_C"/>
    <property type="match status" value="1"/>
</dbReference>
<evidence type="ECO:0000256" key="12">
    <source>
        <dbReference type="PIRSR" id="PIRSR618044-1"/>
    </source>
</evidence>
<dbReference type="SUPFAM" id="SSF56601">
    <property type="entry name" value="beta-lactamase/transpeptidase-like"/>
    <property type="match status" value="1"/>
</dbReference>
<evidence type="ECO:0000256" key="3">
    <source>
        <dbReference type="ARBA" id="ARBA00012448"/>
    </source>
</evidence>
<keyword evidence="8" id="KW-0133">Cell shape</keyword>
<feature type="domain" description="Peptidase S11 D-Ala-D-Ala carboxypeptidase A C-terminal" evidence="16">
    <location>
        <begin position="270"/>
        <end position="359"/>
    </location>
</feature>
<dbReference type="Pfam" id="PF00768">
    <property type="entry name" value="Peptidase_S11"/>
    <property type="match status" value="1"/>
</dbReference>
<dbReference type="EC" id="3.4.16.4" evidence="3"/>
<evidence type="ECO:0000256" key="14">
    <source>
        <dbReference type="RuleBase" id="RU004016"/>
    </source>
</evidence>
<evidence type="ECO:0000256" key="15">
    <source>
        <dbReference type="SAM" id="SignalP"/>
    </source>
</evidence>
<comment type="caution">
    <text evidence="17">The sequence shown here is derived from an EMBL/GenBank/DDBJ whole genome shotgun (WGS) entry which is preliminary data.</text>
</comment>
<accession>S9S226</accession>
<keyword evidence="10" id="KW-0961">Cell wall biogenesis/degradation</keyword>
<evidence type="ECO:0000259" key="16">
    <source>
        <dbReference type="SMART" id="SM00936"/>
    </source>
</evidence>
<dbReference type="GO" id="GO:0009002">
    <property type="term" value="F:serine-type D-Ala-D-Ala carboxypeptidase activity"/>
    <property type="evidence" value="ECO:0007669"/>
    <property type="project" value="UniProtKB-EC"/>
</dbReference>
<dbReference type="Gene3D" id="3.40.710.10">
    <property type="entry name" value="DD-peptidase/beta-lactamase superfamily"/>
    <property type="match status" value="1"/>
</dbReference>
<organism evidence="17 18">
    <name type="scientific">Rubellimicrobium thermophilum DSM 16684</name>
    <dbReference type="NCBI Taxonomy" id="1123069"/>
    <lineage>
        <taxon>Bacteria</taxon>
        <taxon>Pseudomonadati</taxon>
        <taxon>Pseudomonadota</taxon>
        <taxon>Alphaproteobacteria</taxon>
        <taxon>Rhodobacterales</taxon>
        <taxon>Roseobacteraceae</taxon>
        <taxon>Rubellimicrobium</taxon>
    </lineage>
</organism>
<dbReference type="Gene3D" id="2.60.410.10">
    <property type="entry name" value="D-Ala-D-Ala carboxypeptidase, C-terminal domain"/>
    <property type="match status" value="1"/>
</dbReference>
<dbReference type="STRING" id="1123069.ruthe_02493"/>
<evidence type="ECO:0000256" key="2">
    <source>
        <dbReference type="ARBA" id="ARBA00007164"/>
    </source>
</evidence>
<dbReference type="OrthoDB" id="9795979at2"/>
<dbReference type="RefSeq" id="WP_021098572.1">
    <property type="nucleotide sequence ID" value="NZ_KE557322.1"/>
</dbReference>
<evidence type="ECO:0000256" key="4">
    <source>
        <dbReference type="ARBA" id="ARBA00022645"/>
    </source>
</evidence>
<dbReference type="InterPro" id="IPR001967">
    <property type="entry name" value="Peptidase_S11_N"/>
</dbReference>
<proteinExistence type="inferred from homology"/>
<feature type="signal peptide" evidence="15">
    <location>
        <begin position="1"/>
        <end position="19"/>
    </location>
</feature>
<keyword evidence="7 17" id="KW-0378">Hydrolase</keyword>
<feature type="active site" description="Proton acceptor" evidence="12">
    <location>
        <position position="56"/>
    </location>
</feature>
<keyword evidence="5" id="KW-0645">Protease</keyword>
<dbReference type="GO" id="GO:0071555">
    <property type="term" value="P:cell wall organization"/>
    <property type="evidence" value="ECO:0007669"/>
    <property type="project" value="UniProtKB-KW"/>
</dbReference>
<dbReference type="InterPro" id="IPR012907">
    <property type="entry name" value="Peptidase_S11_C"/>
</dbReference>
<dbReference type="AlphaFoldDB" id="S9S226"/>
<dbReference type="InterPro" id="IPR012338">
    <property type="entry name" value="Beta-lactam/transpept-like"/>
</dbReference>
<evidence type="ECO:0000256" key="11">
    <source>
        <dbReference type="ARBA" id="ARBA00034000"/>
    </source>
</evidence>
<keyword evidence="9" id="KW-0573">Peptidoglycan synthesis</keyword>
<evidence type="ECO:0000313" key="18">
    <source>
        <dbReference type="Proteomes" id="UP000015346"/>
    </source>
</evidence>
<dbReference type="PANTHER" id="PTHR21581">
    <property type="entry name" value="D-ALANYL-D-ALANINE CARBOXYPEPTIDASE"/>
    <property type="match status" value="1"/>
</dbReference>
<dbReference type="GO" id="GO:0008360">
    <property type="term" value="P:regulation of cell shape"/>
    <property type="evidence" value="ECO:0007669"/>
    <property type="project" value="UniProtKB-KW"/>
</dbReference>
<sequence>MTRLLAAILFCLLALPLRAQQFETAATAAWVYDQTTGTVLLEKNAHVPLPPASMSKLMTLYMAFEAVRNGHLTLDTRLPVSEHAMSYGGSSMFLNTLDRPRVEDLLRGIVVLSGNDATVVIAEALSPDGTEAGFATLMNAKARELGLNDSHFVNSNGWPAEGQVMSMHDLGRLAEHLIEDFPEFYPLFAEEEFAFDERVPANRHNRNPILGLVPGADGLKTGHTSEAGYGLVGSAVQGNRRVIFVITGLPSEQARRTEAERIVNWAFRQFALREVAKAGTRLAEAEVWMGAQPTVGLVLPKDLAILVPTLGNGVEASVAYQGPIAAPIAQGQEIAQLVLRREGLPDMRLPLVAETAVPAGGFGPRLQTALGVLMGKAGLAPLSGLAIPPAAAPQTGTDPAAAGGDGA</sequence>
<comment type="pathway">
    <text evidence="1">Cell wall biogenesis; peptidoglycan biosynthesis.</text>
</comment>
<feature type="active site" description="Acyl-ester intermediate" evidence="12">
    <location>
        <position position="53"/>
    </location>
</feature>
<gene>
    <name evidence="17" type="ORF">ruthe_02493</name>
</gene>
<dbReference type="PATRIC" id="fig|1123069.3.peg.2473"/>
<protein>
    <recommendedName>
        <fullName evidence="3">serine-type D-Ala-D-Ala carboxypeptidase</fullName>
        <ecNumber evidence="3">3.4.16.4</ecNumber>
    </recommendedName>
</protein>
<dbReference type="Pfam" id="PF07943">
    <property type="entry name" value="PBP5_C"/>
    <property type="match status" value="1"/>
</dbReference>
<evidence type="ECO:0000256" key="13">
    <source>
        <dbReference type="PIRSR" id="PIRSR618044-2"/>
    </source>
</evidence>
<comment type="similarity">
    <text evidence="2 14">Belongs to the peptidase S11 family.</text>
</comment>
<dbReference type="PRINTS" id="PR00725">
    <property type="entry name" value="DADACBPTASE1"/>
</dbReference>
<evidence type="ECO:0000256" key="9">
    <source>
        <dbReference type="ARBA" id="ARBA00022984"/>
    </source>
</evidence>
<evidence type="ECO:0000256" key="8">
    <source>
        <dbReference type="ARBA" id="ARBA00022960"/>
    </source>
</evidence>
<reference evidence="17 18" key="1">
    <citation type="journal article" date="2013" name="Stand. Genomic Sci.">
        <title>Genome sequence of the reddish-pigmented Rubellimicrobium thermophilum type strain (DSM 16684(T)), a member of the Roseobacter clade.</title>
        <authorList>
            <person name="Fiebig A."/>
            <person name="Riedel T."/>
            <person name="Gronow S."/>
            <person name="Petersen J."/>
            <person name="Klenk H.P."/>
            <person name="Goker M."/>
        </authorList>
    </citation>
    <scope>NUCLEOTIDE SEQUENCE [LARGE SCALE GENOMIC DNA]</scope>
    <source>
        <strain evidence="17 18">DSM 16684</strain>
    </source>
</reference>
<keyword evidence="6 15" id="KW-0732">Signal</keyword>
<evidence type="ECO:0000256" key="6">
    <source>
        <dbReference type="ARBA" id="ARBA00022729"/>
    </source>
</evidence>
<evidence type="ECO:0000313" key="17">
    <source>
        <dbReference type="EMBL" id="EPX84280.1"/>
    </source>
</evidence>
<dbReference type="EMBL" id="AOLV01000028">
    <property type="protein sequence ID" value="EPX84280.1"/>
    <property type="molecule type" value="Genomic_DNA"/>
</dbReference>
<dbReference type="HOGENOM" id="CLU_027070_8_1_5"/>
<evidence type="ECO:0000256" key="7">
    <source>
        <dbReference type="ARBA" id="ARBA00022801"/>
    </source>
</evidence>
<name>S9S226_9RHOB</name>
<evidence type="ECO:0000256" key="1">
    <source>
        <dbReference type="ARBA" id="ARBA00004752"/>
    </source>
</evidence>
<feature type="active site" evidence="12">
    <location>
        <position position="113"/>
    </location>
</feature>
<evidence type="ECO:0000256" key="10">
    <source>
        <dbReference type="ARBA" id="ARBA00023316"/>
    </source>
</evidence>
<dbReference type="InterPro" id="IPR018044">
    <property type="entry name" value="Peptidase_S11"/>
</dbReference>
<feature type="binding site" evidence="13">
    <location>
        <position position="220"/>
    </location>
    <ligand>
        <name>substrate</name>
    </ligand>
</feature>
<dbReference type="PANTHER" id="PTHR21581:SF6">
    <property type="entry name" value="TRAFFICKING PROTEIN PARTICLE COMPLEX SUBUNIT 12"/>
    <property type="match status" value="1"/>
</dbReference>
<comment type="catalytic activity">
    <reaction evidence="11">
        <text>Preferential cleavage: (Ac)2-L-Lys-D-Ala-|-D-Ala. Also transpeptidation of peptidyl-alanyl moieties that are N-acyl substituents of D-alanine.</text>
        <dbReference type="EC" id="3.4.16.4"/>
    </reaction>
</comment>
<dbReference type="InterPro" id="IPR037167">
    <property type="entry name" value="Peptidase_S11_C_sf"/>
</dbReference>
<evidence type="ECO:0000256" key="5">
    <source>
        <dbReference type="ARBA" id="ARBA00022670"/>
    </source>
</evidence>